<feature type="chain" id="PRO_5040913736" evidence="9">
    <location>
        <begin position="21"/>
        <end position="130"/>
    </location>
</feature>
<proteinExistence type="inferred from homology"/>
<dbReference type="RefSeq" id="WP_259627083.1">
    <property type="nucleotide sequence ID" value="NZ_JANYMP010000019.1"/>
</dbReference>
<comment type="subunit">
    <text evidence="3">Homodimer.</text>
</comment>
<reference evidence="11" key="1">
    <citation type="submission" date="2022-08" db="EMBL/GenBank/DDBJ databases">
        <authorList>
            <person name="Tistechok S."/>
            <person name="Samborskyy M."/>
            <person name="Roman I."/>
        </authorList>
    </citation>
    <scope>NUCLEOTIDE SEQUENCE</scope>
    <source>
        <strain evidence="11">DSM 103496</strain>
    </source>
</reference>
<keyword evidence="4" id="KW-0964">Secreted</keyword>
<comment type="caution">
    <text evidence="11">The sequence shown here is derived from an EMBL/GenBank/DDBJ whole genome shotgun (WGS) entry which is preliminary data.</text>
</comment>
<keyword evidence="12" id="KW-1185">Reference proteome</keyword>
<sequence>MAPLPLLAAFAAVIPFLPVADIAPPAGSELVPSSTIVLTTSTADAGVRSATLHCEPPGGSHPNARAACDDLLWSDGDVQAVQDADSLCTFDYRPVHVTAAGSWRGQERNFDHVYPNACAMRVDTGAVFQF</sequence>
<keyword evidence="5 8" id="KW-0646">Protease inhibitor</keyword>
<dbReference type="GO" id="GO:0004867">
    <property type="term" value="F:serine-type endopeptidase inhibitor activity"/>
    <property type="evidence" value="ECO:0007669"/>
    <property type="project" value="UniProtKB-KW"/>
</dbReference>
<dbReference type="Pfam" id="PF00720">
    <property type="entry name" value="SSI"/>
    <property type="match status" value="1"/>
</dbReference>
<dbReference type="InterPro" id="IPR020054">
    <property type="entry name" value="Prot_inh_SSI_I16_CS"/>
</dbReference>
<organism evidence="11 12">
    <name type="scientific">Umezawaea endophytica</name>
    <dbReference type="NCBI Taxonomy" id="1654476"/>
    <lineage>
        <taxon>Bacteria</taxon>
        <taxon>Bacillati</taxon>
        <taxon>Actinomycetota</taxon>
        <taxon>Actinomycetes</taxon>
        <taxon>Pseudonocardiales</taxon>
        <taxon>Pseudonocardiaceae</taxon>
        <taxon>Umezawaea</taxon>
    </lineage>
</organism>
<comment type="similarity">
    <text evidence="2 8">Belongs to the protease inhibitor I16 (SSI) family.</text>
</comment>
<evidence type="ECO:0000256" key="6">
    <source>
        <dbReference type="ARBA" id="ARBA00022900"/>
    </source>
</evidence>
<evidence type="ECO:0000256" key="2">
    <source>
        <dbReference type="ARBA" id="ARBA00010472"/>
    </source>
</evidence>
<dbReference type="AlphaFoldDB" id="A0A9X2VRV9"/>
<evidence type="ECO:0000256" key="8">
    <source>
        <dbReference type="RuleBase" id="RU003471"/>
    </source>
</evidence>
<feature type="domain" description="Subtilisin inhibitor" evidence="10">
    <location>
        <begin position="34"/>
        <end position="116"/>
    </location>
</feature>
<dbReference type="InterPro" id="IPR000691">
    <property type="entry name" value="Prot_inh_I16_SSI"/>
</dbReference>
<dbReference type="Gene3D" id="3.30.350.10">
    <property type="entry name" value="Subtilisin inhibitor-like"/>
    <property type="match status" value="1"/>
</dbReference>
<dbReference type="Proteomes" id="UP001141259">
    <property type="component" value="Unassembled WGS sequence"/>
</dbReference>
<evidence type="ECO:0000256" key="5">
    <source>
        <dbReference type="ARBA" id="ARBA00022690"/>
    </source>
</evidence>
<feature type="signal peptide" evidence="9">
    <location>
        <begin position="1"/>
        <end position="20"/>
    </location>
</feature>
<evidence type="ECO:0000256" key="9">
    <source>
        <dbReference type="SAM" id="SignalP"/>
    </source>
</evidence>
<dbReference type="SUPFAM" id="SSF55399">
    <property type="entry name" value="Subtilisin inhibitor"/>
    <property type="match status" value="1"/>
</dbReference>
<comment type="subcellular location">
    <subcellularLocation>
        <location evidence="1">Secreted</location>
    </subcellularLocation>
</comment>
<dbReference type="PROSITE" id="PS00999">
    <property type="entry name" value="SSI"/>
    <property type="match status" value="1"/>
</dbReference>
<protein>
    <submittedName>
        <fullName evidence="11">SSI family serine proteinase inhibitor</fullName>
    </submittedName>
</protein>
<evidence type="ECO:0000256" key="3">
    <source>
        <dbReference type="ARBA" id="ARBA00011738"/>
    </source>
</evidence>
<accession>A0A9X2VRV9</accession>
<dbReference type="InterPro" id="IPR023549">
    <property type="entry name" value="Subtilisin_inhibitor"/>
</dbReference>
<name>A0A9X2VRV9_9PSEU</name>
<evidence type="ECO:0000259" key="10">
    <source>
        <dbReference type="Pfam" id="PF00720"/>
    </source>
</evidence>
<keyword evidence="6 8" id="KW-0722">Serine protease inhibitor</keyword>
<keyword evidence="7" id="KW-1015">Disulfide bond</keyword>
<evidence type="ECO:0000313" key="12">
    <source>
        <dbReference type="Proteomes" id="UP001141259"/>
    </source>
</evidence>
<evidence type="ECO:0000256" key="4">
    <source>
        <dbReference type="ARBA" id="ARBA00022525"/>
    </source>
</evidence>
<evidence type="ECO:0000256" key="1">
    <source>
        <dbReference type="ARBA" id="ARBA00004613"/>
    </source>
</evidence>
<dbReference type="InterPro" id="IPR036819">
    <property type="entry name" value="Subtilisin_inhibitor-like_sf"/>
</dbReference>
<evidence type="ECO:0000313" key="11">
    <source>
        <dbReference type="EMBL" id="MCS7481595.1"/>
    </source>
</evidence>
<gene>
    <name evidence="11" type="ORF">NZH93_32470</name>
</gene>
<dbReference type="EMBL" id="JANYMP010000019">
    <property type="protein sequence ID" value="MCS7481595.1"/>
    <property type="molecule type" value="Genomic_DNA"/>
</dbReference>
<keyword evidence="9" id="KW-0732">Signal</keyword>
<dbReference type="GO" id="GO:0005576">
    <property type="term" value="C:extracellular region"/>
    <property type="evidence" value="ECO:0007669"/>
    <property type="project" value="UniProtKB-SubCell"/>
</dbReference>
<dbReference type="PRINTS" id="PR00294">
    <property type="entry name" value="SSBTLNINHBTR"/>
</dbReference>
<evidence type="ECO:0000256" key="7">
    <source>
        <dbReference type="ARBA" id="ARBA00023157"/>
    </source>
</evidence>